<dbReference type="Gramene" id="KZN11445">
    <property type="protein sequence ID" value="KZN11445"/>
    <property type="gene ID" value="DCAR_004101"/>
</dbReference>
<dbReference type="EMBL" id="CP093343">
    <property type="protein sequence ID" value="WOG85191.1"/>
    <property type="molecule type" value="Genomic_DNA"/>
</dbReference>
<proteinExistence type="predicted"/>
<name>A0A166ISN5_DAUCS</name>
<dbReference type="EMBL" id="LNRQ01000001">
    <property type="protein sequence ID" value="KZN11445.1"/>
    <property type="molecule type" value="Genomic_DNA"/>
</dbReference>
<evidence type="ECO:0000313" key="3">
    <source>
        <dbReference type="EMBL" id="KZN11445.1"/>
    </source>
</evidence>
<feature type="region of interest" description="Disordered" evidence="2">
    <location>
        <begin position="34"/>
        <end position="112"/>
    </location>
</feature>
<evidence type="ECO:0000256" key="1">
    <source>
        <dbReference type="SAM" id="Coils"/>
    </source>
</evidence>
<dbReference type="Proteomes" id="UP000077755">
    <property type="component" value="Chromosome 1"/>
</dbReference>
<keyword evidence="1" id="KW-0175">Coiled coil</keyword>
<evidence type="ECO:0000313" key="4">
    <source>
        <dbReference type="EMBL" id="WOG85191.1"/>
    </source>
</evidence>
<sequence length="377" mass="42059">MQPKTMFTQLVKDNVNSEVEFVLPEHVRVQLSVLSSSHSHTSSSVVPPALEDRREGHTFPNPPALPSPLESGNIASSLVSDSGKRKQSTLPTTTVNGNETAPEVYPPQKRRYAGKLKASSNLFAGDQEMPPAEIRDGVPVVEFSSSPEEENPRHDLLCLIEPAREAEEDRQHLMKAASVLKSRLVARLTSFTDRPSAQDMRRLADRCYETLEGLGADNQSFRTEVDKLIAQQQEVEFSVQKKEEWNECGIDALYNEQVHILSDVTQKLTSAQDQLSTAKTKANSIRLKEEELTVALHKLKEELDEVEGSVKNLTAETDQCKGAHSVAEAELAKLDAEKEKARVAYRELDDQYNAANRKFERISHQLLFATLSKEVAE</sequence>
<dbReference type="AlphaFoldDB" id="A0A166ISN5"/>
<feature type="compositionally biased region" description="Low complexity" evidence="2">
    <location>
        <begin position="34"/>
        <end position="46"/>
    </location>
</feature>
<reference evidence="3" key="1">
    <citation type="journal article" date="2016" name="Nat. Genet.">
        <title>A high-quality carrot genome assembly provides new insights into carotenoid accumulation and asterid genome evolution.</title>
        <authorList>
            <person name="Iorizzo M."/>
            <person name="Ellison S."/>
            <person name="Senalik D."/>
            <person name="Zeng P."/>
            <person name="Satapoomin P."/>
            <person name="Huang J."/>
            <person name="Bowman M."/>
            <person name="Iovene M."/>
            <person name="Sanseverino W."/>
            <person name="Cavagnaro P."/>
            <person name="Yildiz M."/>
            <person name="Macko-Podgorni A."/>
            <person name="Moranska E."/>
            <person name="Grzebelus E."/>
            <person name="Grzebelus D."/>
            <person name="Ashrafi H."/>
            <person name="Zheng Z."/>
            <person name="Cheng S."/>
            <person name="Spooner D."/>
            <person name="Van Deynze A."/>
            <person name="Simon P."/>
        </authorList>
    </citation>
    <scope>NUCLEOTIDE SEQUENCE [LARGE SCALE GENOMIC DNA]</scope>
    <source>
        <tissue evidence="3">Leaf</tissue>
    </source>
</reference>
<reference evidence="4" key="2">
    <citation type="submission" date="2022-03" db="EMBL/GenBank/DDBJ databases">
        <title>Draft title - Genomic analysis of global carrot germplasm unveils the trajectory of domestication and the origin of high carotenoid orange carrot.</title>
        <authorList>
            <person name="Iorizzo M."/>
            <person name="Ellison S."/>
            <person name="Senalik D."/>
            <person name="Macko-Podgorni A."/>
            <person name="Grzebelus D."/>
            <person name="Bostan H."/>
            <person name="Rolling W."/>
            <person name="Curaba J."/>
            <person name="Simon P."/>
        </authorList>
    </citation>
    <scope>NUCLEOTIDE SEQUENCE</scope>
    <source>
        <tissue evidence="4">Leaf</tissue>
    </source>
</reference>
<keyword evidence="5" id="KW-1185">Reference proteome</keyword>
<accession>A0A166ISN5</accession>
<gene>
    <name evidence="3" type="ORF">DCAR_004101</name>
    <name evidence="4" type="ORF">DCAR_0104379</name>
</gene>
<organism evidence="3">
    <name type="scientific">Daucus carota subsp. sativus</name>
    <name type="common">Carrot</name>
    <dbReference type="NCBI Taxonomy" id="79200"/>
    <lineage>
        <taxon>Eukaryota</taxon>
        <taxon>Viridiplantae</taxon>
        <taxon>Streptophyta</taxon>
        <taxon>Embryophyta</taxon>
        <taxon>Tracheophyta</taxon>
        <taxon>Spermatophyta</taxon>
        <taxon>Magnoliopsida</taxon>
        <taxon>eudicotyledons</taxon>
        <taxon>Gunneridae</taxon>
        <taxon>Pentapetalae</taxon>
        <taxon>asterids</taxon>
        <taxon>campanulids</taxon>
        <taxon>Apiales</taxon>
        <taxon>Apiaceae</taxon>
        <taxon>Apioideae</taxon>
        <taxon>Scandiceae</taxon>
        <taxon>Daucinae</taxon>
        <taxon>Daucus</taxon>
        <taxon>Daucus sect. Daucus</taxon>
    </lineage>
</organism>
<evidence type="ECO:0000313" key="5">
    <source>
        <dbReference type="Proteomes" id="UP000077755"/>
    </source>
</evidence>
<evidence type="ECO:0000256" key="2">
    <source>
        <dbReference type="SAM" id="MobiDB-lite"/>
    </source>
</evidence>
<feature type="compositionally biased region" description="Polar residues" evidence="2">
    <location>
        <begin position="88"/>
        <end position="99"/>
    </location>
</feature>
<feature type="coiled-coil region" evidence="1">
    <location>
        <begin position="261"/>
        <end position="365"/>
    </location>
</feature>
<protein>
    <submittedName>
        <fullName evidence="3">Uncharacterized protein</fullName>
    </submittedName>
</protein>